<dbReference type="KEGG" id="fra:Francci3_1857"/>
<dbReference type="PANTHER" id="PTHR34610">
    <property type="entry name" value="SSL7007 PROTEIN"/>
    <property type="match status" value="1"/>
</dbReference>
<dbReference type="GO" id="GO:0046872">
    <property type="term" value="F:metal ion binding"/>
    <property type="evidence" value="ECO:0007669"/>
    <property type="project" value="UniProtKB-KW"/>
</dbReference>
<dbReference type="GO" id="GO:0016787">
    <property type="term" value="F:hydrolase activity"/>
    <property type="evidence" value="ECO:0007669"/>
    <property type="project" value="UniProtKB-KW"/>
</dbReference>
<keyword evidence="3" id="KW-0378">Hydrolase</keyword>
<keyword evidence="8" id="KW-1185">Reference proteome</keyword>
<evidence type="ECO:0000256" key="1">
    <source>
        <dbReference type="ARBA" id="ARBA00022722"/>
    </source>
</evidence>
<dbReference type="Pfam" id="PF13470">
    <property type="entry name" value="PIN_3"/>
    <property type="match status" value="1"/>
</dbReference>
<dbReference type="PANTHER" id="PTHR34610:SF4">
    <property type="entry name" value="SLL8027 PROTEIN"/>
    <property type="match status" value="1"/>
</dbReference>
<feature type="domain" description="PIN" evidence="5">
    <location>
        <begin position="2"/>
        <end position="97"/>
    </location>
</feature>
<keyword evidence="4" id="KW-0460">Magnesium</keyword>
<keyword evidence="2" id="KW-0479">Metal-binding</keyword>
<evidence type="ECO:0000256" key="3">
    <source>
        <dbReference type="ARBA" id="ARBA00022801"/>
    </source>
</evidence>
<dbReference type="InterPro" id="IPR002716">
    <property type="entry name" value="PIN_dom"/>
</dbReference>
<reference evidence="7 8" key="1">
    <citation type="journal article" date="2007" name="Genome Res.">
        <title>Genome characteristics of facultatively symbiotic Frankia sp. strains reflect host range and host plant biogeography.</title>
        <authorList>
            <person name="Normand P."/>
            <person name="Lapierre P."/>
            <person name="Tisa L.S."/>
            <person name="Gogarten J.P."/>
            <person name="Alloisio N."/>
            <person name="Bagnarol E."/>
            <person name="Bassi C.A."/>
            <person name="Berry A.M."/>
            <person name="Bickhart D.M."/>
            <person name="Choisne N."/>
            <person name="Couloux A."/>
            <person name="Cournoyer B."/>
            <person name="Cruveiller S."/>
            <person name="Daubin V."/>
            <person name="Demange N."/>
            <person name="Francino M.P."/>
            <person name="Goltsman E."/>
            <person name="Huang Y."/>
            <person name="Kopp O.R."/>
            <person name="Labarre L."/>
            <person name="Lapidus A."/>
            <person name="Lavire C."/>
            <person name="Marechal J."/>
            <person name="Martinez M."/>
            <person name="Mastronunzio J.E."/>
            <person name="Mullin B.C."/>
            <person name="Niemann J."/>
            <person name="Pujic P."/>
            <person name="Rawnsley T."/>
            <person name="Rouy Z."/>
            <person name="Schenowitz C."/>
            <person name="Sellstedt A."/>
            <person name="Tavares F."/>
            <person name="Tomkins J.P."/>
            <person name="Vallenet D."/>
            <person name="Valverde C."/>
            <person name="Wall L.G."/>
            <person name="Wang Y."/>
            <person name="Medigue C."/>
            <person name="Benson D.R."/>
        </authorList>
    </citation>
    <scope>NUCLEOTIDE SEQUENCE [LARGE SCALE GENOMIC DNA]</scope>
    <source>
        <strain evidence="8">DSM 45818 / CECT 9043 / CcI3</strain>
    </source>
</reference>
<dbReference type="GO" id="GO:0004518">
    <property type="term" value="F:nuclease activity"/>
    <property type="evidence" value="ECO:0007669"/>
    <property type="project" value="UniProtKB-KW"/>
</dbReference>
<dbReference type="Pfam" id="PF26343">
    <property type="entry name" value="VapC50_C"/>
    <property type="match status" value="1"/>
</dbReference>
<evidence type="ECO:0000256" key="4">
    <source>
        <dbReference type="ARBA" id="ARBA00022842"/>
    </source>
</evidence>
<dbReference type="EMBL" id="CP000249">
    <property type="protein sequence ID" value="ABD11233.1"/>
    <property type="molecule type" value="Genomic_DNA"/>
</dbReference>
<dbReference type="eggNOG" id="COG1569">
    <property type="taxonomic scope" value="Bacteria"/>
</dbReference>
<name>Q2JBV9_FRACC</name>
<evidence type="ECO:0000313" key="7">
    <source>
        <dbReference type="EMBL" id="ABD11233.1"/>
    </source>
</evidence>
<proteinExistence type="predicted"/>
<keyword evidence="1" id="KW-0540">Nuclease</keyword>
<organism evidence="7 8">
    <name type="scientific">Frankia casuarinae (strain DSM 45818 / CECT 9043 / HFP020203 / CcI3)</name>
    <dbReference type="NCBI Taxonomy" id="106370"/>
    <lineage>
        <taxon>Bacteria</taxon>
        <taxon>Bacillati</taxon>
        <taxon>Actinomycetota</taxon>
        <taxon>Actinomycetes</taxon>
        <taxon>Frankiales</taxon>
        <taxon>Frankiaceae</taxon>
        <taxon>Frankia</taxon>
    </lineage>
</organism>
<dbReference type="InterPro" id="IPR058652">
    <property type="entry name" value="VapC50_C"/>
</dbReference>
<gene>
    <name evidence="7" type="ordered locus">Francci3_1857</name>
</gene>
<evidence type="ECO:0000256" key="2">
    <source>
        <dbReference type="ARBA" id="ARBA00022723"/>
    </source>
</evidence>
<evidence type="ECO:0000259" key="6">
    <source>
        <dbReference type="Pfam" id="PF26343"/>
    </source>
</evidence>
<dbReference type="InterPro" id="IPR002850">
    <property type="entry name" value="PIN_toxin-like"/>
</dbReference>
<accession>Q2JBV9</accession>
<dbReference type="InterPro" id="IPR029060">
    <property type="entry name" value="PIN-like_dom_sf"/>
</dbReference>
<dbReference type="HOGENOM" id="CLU_096418_0_1_11"/>
<evidence type="ECO:0000259" key="5">
    <source>
        <dbReference type="Pfam" id="PF13470"/>
    </source>
</evidence>
<dbReference type="PhylomeDB" id="Q2JBV9"/>
<sequence length="181" mass="19845">MLLEIASTGAYRPLWSSEILDELERTLRTLLAKRGVSPEEADAYLTRLFRQMKTTFPDAPVTGWERLVPTIELPDPDDRHVVAAAMAGRADVIVTDNLTDFPPAALPMPLTRQSLDDFFLDELDLHPDLVVKAVRAIAARTGRSGPTLTAYDIATYLRAHGAPAFGARLLVALDQTARPAP</sequence>
<feature type="domain" description="VapC50 C-terminal" evidence="6">
    <location>
        <begin position="116"/>
        <end position="169"/>
    </location>
</feature>
<dbReference type="SUPFAM" id="SSF88723">
    <property type="entry name" value="PIN domain-like"/>
    <property type="match status" value="1"/>
</dbReference>
<dbReference type="Proteomes" id="UP000001937">
    <property type="component" value="Chromosome"/>
</dbReference>
<evidence type="ECO:0000313" key="8">
    <source>
        <dbReference type="Proteomes" id="UP000001937"/>
    </source>
</evidence>
<protein>
    <submittedName>
        <fullName evidence="7">Uncharacterized protein</fullName>
    </submittedName>
</protein>
<dbReference type="AlphaFoldDB" id="Q2JBV9"/>